<evidence type="ECO:0000313" key="2">
    <source>
        <dbReference type="EMBL" id="MBR0649305.1"/>
    </source>
</evidence>
<dbReference type="Pfam" id="PF06568">
    <property type="entry name" value="YjiS-like"/>
    <property type="match status" value="1"/>
</dbReference>
<dbReference type="InterPro" id="IPR009506">
    <property type="entry name" value="YjiS-like"/>
</dbReference>
<organism evidence="2 3">
    <name type="scientific">Neoroseomonas terrae</name>
    <dbReference type="NCBI Taxonomy" id="424799"/>
    <lineage>
        <taxon>Bacteria</taxon>
        <taxon>Pseudomonadati</taxon>
        <taxon>Pseudomonadota</taxon>
        <taxon>Alphaproteobacteria</taxon>
        <taxon>Acetobacterales</taxon>
        <taxon>Acetobacteraceae</taxon>
        <taxon>Neoroseomonas</taxon>
    </lineage>
</organism>
<proteinExistence type="predicted"/>
<gene>
    <name evidence="2" type="ORF">GXW78_06505</name>
</gene>
<dbReference type="Proteomes" id="UP000698752">
    <property type="component" value="Unassembled WGS sequence"/>
</dbReference>
<dbReference type="EMBL" id="JAAEDI010000006">
    <property type="protein sequence ID" value="MBR0649305.1"/>
    <property type="molecule type" value="Genomic_DNA"/>
</dbReference>
<keyword evidence="3" id="KW-1185">Reference proteome</keyword>
<name>A0ABS5EE55_9PROT</name>
<feature type="domain" description="YjiS-like" evidence="1">
    <location>
        <begin position="23"/>
        <end position="58"/>
    </location>
</feature>
<comment type="caution">
    <text evidence="2">The sequence shown here is derived from an EMBL/GenBank/DDBJ whole genome shotgun (WGS) entry which is preliminary data.</text>
</comment>
<reference evidence="3" key="1">
    <citation type="journal article" date="2021" name="Syst. Appl. Microbiol.">
        <title>Roseomonas hellenica sp. nov., isolated from roots of wild-growing Alkanna tinctoria.</title>
        <authorList>
            <person name="Rat A."/>
            <person name="Naranjo H.D."/>
            <person name="Lebbe L."/>
            <person name="Cnockaert M."/>
            <person name="Krigas N."/>
            <person name="Grigoriadou K."/>
            <person name="Maloupa E."/>
            <person name="Willems A."/>
        </authorList>
    </citation>
    <scope>NUCLEOTIDE SEQUENCE [LARGE SCALE GENOMIC DNA]</scope>
    <source>
        <strain evidence="3">LMG 31159</strain>
    </source>
</reference>
<dbReference type="RefSeq" id="WP_211867170.1">
    <property type="nucleotide sequence ID" value="NZ_JAAEDI010000006.1"/>
</dbReference>
<sequence>MTTHSETWMTVRQPRARAGLPAFVALLARALERRAQRAALAALEPRLLRDIGVTPDDAAQEAGKPFWRH</sequence>
<protein>
    <submittedName>
        <fullName evidence="2">DUF1127 domain-containing protein</fullName>
    </submittedName>
</protein>
<evidence type="ECO:0000259" key="1">
    <source>
        <dbReference type="Pfam" id="PF06568"/>
    </source>
</evidence>
<accession>A0ABS5EE55</accession>
<evidence type="ECO:0000313" key="3">
    <source>
        <dbReference type="Proteomes" id="UP000698752"/>
    </source>
</evidence>